<keyword evidence="8" id="KW-0472">Membrane</keyword>
<sequence>MTSPKISHSSLFPAPITEEIVFRACVIAVYHMSGASTKRMIFLGPLSFGLAHAHHAWDTFNRYGRTASAAKRAIFMSLFQLSYTTLFGFHSSYLFVRTGSIYPPISAHIFCNIMGVPELMWELRTYAHRKTGQSSPTICVVFAPRVWAY</sequence>
<dbReference type="InterPro" id="IPR039731">
    <property type="entry name" value="Rce1"/>
</dbReference>
<evidence type="ECO:0000256" key="9">
    <source>
        <dbReference type="ARBA" id="ARBA00047280"/>
    </source>
</evidence>
<comment type="similarity">
    <text evidence="2">Belongs to the peptidase U48 family.</text>
</comment>
<keyword evidence="4" id="KW-0812">Transmembrane</keyword>
<evidence type="ECO:0000256" key="8">
    <source>
        <dbReference type="ARBA" id="ARBA00023136"/>
    </source>
</evidence>
<dbReference type="GO" id="GO:0071586">
    <property type="term" value="P:CAAX-box protein processing"/>
    <property type="evidence" value="ECO:0007669"/>
    <property type="project" value="InterPro"/>
</dbReference>
<keyword evidence="3" id="KW-0645">Protease</keyword>
<protein>
    <recommendedName>
        <fullName evidence="10">intramembrane prenyl-peptidase Rce1</fullName>
        <ecNumber evidence="10">3.4.26.1</ecNumber>
    </recommendedName>
</protein>
<evidence type="ECO:0000256" key="5">
    <source>
        <dbReference type="ARBA" id="ARBA00022801"/>
    </source>
</evidence>
<evidence type="ECO:0000313" key="12">
    <source>
        <dbReference type="EMBL" id="KAF5374117.1"/>
    </source>
</evidence>
<dbReference type="AlphaFoldDB" id="A0A8H5H023"/>
<dbReference type="PANTHER" id="PTHR13046:SF0">
    <property type="entry name" value="CAAX PRENYL PROTEASE 2"/>
    <property type="match status" value="1"/>
</dbReference>
<comment type="subcellular location">
    <subcellularLocation>
        <location evidence="1">Endoplasmic reticulum membrane</location>
        <topology evidence="1">Multi-pass membrane protein</topology>
    </subcellularLocation>
</comment>
<dbReference type="InterPro" id="IPR003675">
    <property type="entry name" value="Rce1/LyrA-like_dom"/>
</dbReference>
<name>A0A8H5H023_9AGAR</name>
<comment type="catalytic activity">
    <reaction evidence="9">
        <text>Hydrolyzes the peptide bond -P2-(S-farnesyl or geranylgeranyl)C-P1'-P2'-P3'-COOH where P1' and P2' are amino acids with aliphatic sidechains and P3' is any C-terminal residue.</text>
        <dbReference type="EC" id="3.4.26.1"/>
    </reaction>
</comment>
<keyword evidence="7" id="KW-1133">Transmembrane helix</keyword>
<evidence type="ECO:0000256" key="6">
    <source>
        <dbReference type="ARBA" id="ARBA00022824"/>
    </source>
</evidence>
<evidence type="ECO:0000256" key="1">
    <source>
        <dbReference type="ARBA" id="ARBA00004477"/>
    </source>
</evidence>
<evidence type="ECO:0000259" key="11">
    <source>
        <dbReference type="Pfam" id="PF02517"/>
    </source>
</evidence>
<dbReference type="GO" id="GO:0005789">
    <property type="term" value="C:endoplasmic reticulum membrane"/>
    <property type="evidence" value="ECO:0007669"/>
    <property type="project" value="UniProtKB-SubCell"/>
</dbReference>
<accession>A0A8H5H023</accession>
<proteinExistence type="inferred from homology"/>
<dbReference type="PANTHER" id="PTHR13046">
    <property type="entry name" value="PROTEASE U48 CAAX PRENYL PROTEASE RCE1"/>
    <property type="match status" value="1"/>
</dbReference>
<reference evidence="12 13" key="1">
    <citation type="journal article" date="2020" name="ISME J.">
        <title>Uncovering the hidden diversity of litter-decomposition mechanisms in mushroom-forming fungi.</title>
        <authorList>
            <person name="Floudas D."/>
            <person name="Bentzer J."/>
            <person name="Ahren D."/>
            <person name="Johansson T."/>
            <person name="Persson P."/>
            <person name="Tunlid A."/>
        </authorList>
    </citation>
    <scope>NUCLEOTIDE SEQUENCE [LARGE SCALE GENOMIC DNA]</scope>
    <source>
        <strain evidence="12 13">CBS 661.87</strain>
    </source>
</reference>
<evidence type="ECO:0000256" key="3">
    <source>
        <dbReference type="ARBA" id="ARBA00022670"/>
    </source>
</evidence>
<dbReference type="Proteomes" id="UP000565441">
    <property type="component" value="Unassembled WGS sequence"/>
</dbReference>
<evidence type="ECO:0000256" key="7">
    <source>
        <dbReference type="ARBA" id="ARBA00022989"/>
    </source>
</evidence>
<dbReference type="OrthoDB" id="271604at2759"/>
<dbReference type="Pfam" id="PF02517">
    <property type="entry name" value="Rce1-like"/>
    <property type="match status" value="1"/>
</dbReference>
<organism evidence="12 13">
    <name type="scientific">Tricholomella constricta</name>
    <dbReference type="NCBI Taxonomy" id="117010"/>
    <lineage>
        <taxon>Eukaryota</taxon>
        <taxon>Fungi</taxon>
        <taxon>Dikarya</taxon>
        <taxon>Basidiomycota</taxon>
        <taxon>Agaricomycotina</taxon>
        <taxon>Agaricomycetes</taxon>
        <taxon>Agaricomycetidae</taxon>
        <taxon>Agaricales</taxon>
        <taxon>Tricholomatineae</taxon>
        <taxon>Lyophyllaceae</taxon>
        <taxon>Tricholomella</taxon>
    </lineage>
</organism>
<dbReference type="EMBL" id="JAACJP010000037">
    <property type="protein sequence ID" value="KAF5374117.1"/>
    <property type="molecule type" value="Genomic_DNA"/>
</dbReference>
<evidence type="ECO:0000256" key="2">
    <source>
        <dbReference type="ARBA" id="ARBA00006897"/>
    </source>
</evidence>
<feature type="domain" description="CAAX prenyl protease 2/Lysostaphin resistance protein A-like" evidence="11">
    <location>
        <begin position="12"/>
        <end position="114"/>
    </location>
</feature>
<dbReference type="EC" id="3.4.26.1" evidence="10"/>
<evidence type="ECO:0000256" key="4">
    <source>
        <dbReference type="ARBA" id="ARBA00022692"/>
    </source>
</evidence>
<evidence type="ECO:0000313" key="13">
    <source>
        <dbReference type="Proteomes" id="UP000565441"/>
    </source>
</evidence>
<dbReference type="GO" id="GO:0004222">
    <property type="term" value="F:metalloendopeptidase activity"/>
    <property type="evidence" value="ECO:0007669"/>
    <property type="project" value="InterPro"/>
</dbReference>
<keyword evidence="6" id="KW-0256">Endoplasmic reticulum</keyword>
<evidence type="ECO:0000256" key="10">
    <source>
        <dbReference type="ARBA" id="ARBA00049729"/>
    </source>
</evidence>
<gene>
    <name evidence="12" type="ORF">D9615_008876</name>
</gene>
<keyword evidence="5" id="KW-0378">Hydrolase</keyword>
<keyword evidence="13" id="KW-1185">Reference proteome</keyword>
<comment type="caution">
    <text evidence="12">The sequence shown here is derived from an EMBL/GenBank/DDBJ whole genome shotgun (WGS) entry which is preliminary data.</text>
</comment>